<protein>
    <submittedName>
        <fullName evidence="1">Uncharacterized protein</fullName>
    </submittedName>
</protein>
<accession>A0A3P7LIW2</accession>
<keyword evidence="2" id="KW-1185">Reference proteome</keyword>
<proteinExistence type="predicted"/>
<evidence type="ECO:0000313" key="2">
    <source>
        <dbReference type="Proteomes" id="UP000281553"/>
    </source>
</evidence>
<dbReference type="OrthoDB" id="125363at2759"/>
<dbReference type="EMBL" id="UYRU01067268">
    <property type="protein sequence ID" value="VDN16835.1"/>
    <property type="molecule type" value="Genomic_DNA"/>
</dbReference>
<sequence length="142" mass="15790">MATRGTVGSILARERQSLVENSPEVPQWSRQKRNAEDFSNVLLVAFAAQPIDRLVHPLSGNFFTQEHDFVPYLMRGSAISFYSMAEVDVRFDLVVSNCLSGTGRMRPNHFVGDEIPRKCTRDPTLVSPTLSLGLIPLVSIIS</sequence>
<organism evidence="1 2">
    <name type="scientific">Dibothriocephalus latus</name>
    <name type="common">Fish tapeworm</name>
    <name type="synonym">Diphyllobothrium latum</name>
    <dbReference type="NCBI Taxonomy" id="60516"/>
    <lineage>
        <taxon>Eukaryota</taxon>
        <taxon>Metazoa</taxon>
        <taxon>Spiralia</taxon>
        <taxon>Lophotrochozoa</taxon>
        <taxon>Platyhelminthes</taxon>
        <taxon>Cestoda</taxon>
        <taxon>Eucestoda</taxon>
        <taxon>Diphyllobothriidea</taxon>
        <taxon>Diphyllobothriidae</taxon>
        <taxon>Dibothriocephalus</taxon>
    </lineage>
</organism>
<dbReference type="AlphaFoldDB" id="A0A3P7LIW2"/>
<evidence type="ECO:0000313" key="1">
    <source>
        <dbReference type="EMBL" id="VDN16835.1"/>
    </source>
</evidence>
<gene>
    <name evidence="1" type="ORF">DILT_LOCUS12666</name>
</gene>
<dbReference type="Gene3D" id="2.130.10.10">
    <property type="entry name" value="YVTN repeat-like/Quinoprotein amine dehydrogenase"/>
    <property type="match status" value="1"/>
</dbReference>
<reference evidence="1 2" key="1">
    <citation type="submission" date="2018-11" db="EMBL/GenBank/DDBJ databases">
        <authorList>
            <consortium name="Pathogen Informatics"/>
        </authorList>
    </citation>
    <scope>NUCLEOTIDE SEQUENCE [LARGE SCALE GENOMIC DNA]</scope>
</reference>
<dbReference type="Proteomes" id="UP000281553">
    <property type="component" value="Unassembled WGS sequence"/>
</dbReference>
<name>A0A3P7LIW2_DIBLA</name>
<dbReference type="InterPro" id="IPR015943">
    <property type="entry name" value="WD40/YVTN_repeat-like_dom_sf"/>
</dbReference>